<protein>
    <submittedName>
        <fullName evidence="4">Tho complex subunit 7 homolog</fullName>
    </submittedName>
</protein>
<feature type="coiled-coil region" evidence="3">
    <location>
        <begin position="39"/>
        <end position="111"/>
    </location>
</feature>
<gene>
    <name evidence="4" type="primary">Contig14648.g15607</name>
    <name evidence="4" type="ORF">STYLEM_17512</name>
</gene>
<dbReference type="InterPro" id="IPR008501">
    <property type="entry name" value="THOC7/Mft1"/>
</dbReference>
<evidence type="ECO:0000313" key="4">
    <source>
        <dbReference type="EMBL" id="CDW88391.1"/>
    </source>
</evidence>
<dbReference type="GO" id="GO:0006397">
    <property type="term" value="P:mRNA processing"/>
    <property type="evidence" value="ECO:0007669"/>
    <property type="project" value="InterPro"/>
</dbReference>
<comment type="subcellular location">
    <subcellularLocation>
        <location evidence="1">Nucleus</location>
    </subcellularLocation>
</comment>
<proteinExistence type="predicted"/>
<dbReference type="GO" id="GO:0000445">
    <property type="term" value="C:THO complex part of transcription export complex"/>
    <property type="evidence" value="ECO:0007669"/>
    <property type="project" value="InterPro"/>
</dbReference>
<sequence length="172" mass="20258">MANIALTEQQYDEIFKQKIVMPKFNLGVMTYNILSKFDTLSEEQLLKQVEDMYDEVEENELKLLKAETQFNMRASDALYHQEISREITKEIASSKSEMAHLQRELELQKQLKAQKAEYEIIAKAINEFPSQEESLKIIDECAEERECFEVKSKDDEIILKQKQLHALREYDS</sequence>
<keyword evidence="5" id="KW-1185">Reference proteome</keyword>
<organism evidence="4 5">
    <name type="scientific">Stylonychia lemnae</name>
    <name type="common">Ciliate</name>
    <dbReference type="NCBI Taxonomy" id="5949"/>
    <lineage>
        <taxon>Eukaryota</taxon>
        <taxon>Sar</taxon>
        <taxon>Alveolata</taxon>
        <taxon>Ciliophora</taxon>
        <taxon>Intramacronucleata</taxon>
        <taxon>Spirotrichea</taxon>
        <taxon>Stichotrichia</taxon>
        <taxon>Sporadotrichida</taxon>
        <taxon>Oxytrichidae</taxon>
        <taxon>Stylonychinae</taxon>
        <taxon>Stylonychia</taxon>
    </lineage>
</organism>
<dbReference type="Pfam" id="PF05615">
    <property type="entry name" value="THOC7"/>
    <property type="match status" value="1"/>
</dbReference>
<reference evidence="4 5" key="1">
    <citation type="submission" date="2014-06" db="EMBL/GenBank/DDBJ databases">
        <authorList>
            <person name="Swart Estienne"/>
        </authorList>
    </citation>
    <scope>NUCLEOTIDE SEQUENCE [LARGE SCALE GENOMIC DNA]</scope>
    <source>
        <strain evidence="4 5">130c</strain>
    </source>
</reference>
<name>A0A078B2D2_STYLE</name>
<dbReference type="Proteomes" id="UP000039865">
    <property type="component" value="Unassembled WGS sequence"/>
</dbReference>
<dbReference type="AlphaFoldDB" id="A0A078B2D2"/>
<evidence type="ECO:0000256" key="1">
    <source>
        <dbReference type="ARBA" id="ARBA00004123"/>
    </source>
</evidence>
<evidence type="ECO:0000256" key="3">
    <source>
        <dbReference type="SAM" id="Coils"/>
    </source>
</evidence>
<evidence type="ECO:0000256" key="2">
    <source>
        <dbReference type="ARBA" id="ARBA00023242"/>
    </source>
</evidence>
<evidence type="ECO:0000313" key="5">
    <source>
        <dbReference type="Proteomes" id="UP000039865"/>
    </source>
</evidence>
<dbReference type="InParanoid" id="A0A078B2D2"/>
<dbReference type="OMA" id="ERECFEV"/>
<accession>A0A078B2D2</accession>
<dbReference type="EMBL" id="CCKQ01016512">
    <property type="protein sequence ID" value="CDW88391.1"/>
    <property type="molecule type" value="Genomic_DNA"/>
</dbReference>
<keyword evidence="2" id="KW-0539">Nucleus</keyword>
<keyword evidence="3" id="KW-0175">Coiled coil</keyword>